<name>A0A8J3Q6J7_9ACTN</name>
<comment type="caution">
    <text evidence="3">The sequence shown here is derived from an EMBL/GenBank/DDBJ whole genome shotgun (WGS) entry which is preliminary data.</text>
</comment>
<dbReference type="AlphaFoldDB" id="A0A8J3Q6J7"/>
<keyword evidence="2" id="KW-1133">Transmembrane helix</keyword>
<evidence type="ECO:0008006" key="5">
    <source>
        <dbReference type="Google" id="ProtNLM"/>
    </source>
</evidence>
<feature type="region of interest" description="Disordered" evidence="1">
    <location>
        <begin position="1"/>
        <end position="46"/>
    </location>
</feature>
<evidence type="ECO:0000256" key="2">
    <source>
        <dbReference type="SAM" id="Phobius"/>
    </source>
</evidence>
<evidence type="ECO:0000313" key="4">
    <source>
        <dbReference type="Proteomes" id="UP000612899"/>
    </source>
</evidence>
<feature type="transmembrane region" description="Helical" evidence="2">
    <location>
        <begin position="71"/>
        <end position="89"/>
    </location>
</feature>
<accession>A0A8J3Q6J7</accession>
<keyword evidence="4" id="KW-1185">Reference proteome</keyword>
<keyword evidence="2" id="KW-0472">Membrane</keyword>
<keyword evidence="2" id="KW-0812">Transmembrane</keyword>
<gene>
    <name evidence="3" type="ORF">Rhe02_28230</name>
</gene>
<protein>
    <recommendedName>
        <fullName evidence="5">Cell division protein FtsL</fullName>
    </recommendedName>
</protein>
<reference evidence="3" key="1">
    <citation type="submission" date="2021-01" db="EMBL/GenBank/DDBJ databases">
        <title>Whole genome shotgun sequence of Rhizocola hellebori NBRC 109834.</title>
        <authorList>
            <person name="Komaki H."/>
            <person name="Tamura T."/>
        </authorList>
    </citation>
    <scope>NUCLEOTIDE SEQUENCE</scope>
    <source>
        <strain evidence="3">NBRC 109834</strain>
    </source>
</reference>
<evidence type="ECO:0000256" key="1">
    <source>
        <dbReference type="SAM" id="MobiDB-lite"/>
    </source>
</evidence>
<organism evidence="3 4">
    <name type="scientific">Rhizocola hellebori</name>
    <dbReference type="NCBI Taxonomy" id="1392758"/>
    <lineage>
        <taxon>Bacteria</taxon>
        <taxon>Bacillati</taxon>
        <taxon>Actinomycetota</taxon>
        <taxon>Actinomycetes</taxon>
        <taxon>Micromonosporales</taxon>
        <taxon>Micromonosporaceae</taxon>
        <taxon>Rhizocola</taxon>
    </lineage>
</organism>
<sequence>MTTTPLRASPRSKLPQQGGRPGGRGVDQAVEPSFEGLVTGPGPAESLGERKARLKIRLAPPVPVAVPRTPFIVALVVVVVAGVLGILVLNSKINQNAFKLDALRASQAELDLRQQQLEQFIAEKESPGSLAAAATKLGLSDPGPPAFILLPDGKVIGVPRPATGAPSNASQ</sequence>
<dbReference type="EMBL" id="BONY01000014">
    <property type="protein sequence ID" value="GIH04756.1"/>
    <property type="molecule type" value="Genomic_DNA"/>
</dbReference>
<dbReference type="RefSeq" id="WP_203908624.1">
    <property type="nucleotide sequence ID" value="NZ_BONY01000014.1"/>
</dbReference>
<dbReference type="Proteomes" id="UP000612899">
    <property type="component" value="Unassembled WGS sequence"/>
</dbReference>
<proteinExistence type="predicted"/>
<evidence type="ECO:0000313" key="3">
    <source>
        <dbReference type="EMBL" id="GIH04756.1"/>
    </source>
</evidence>